<keyword evidence="2" id="KW-0472">Membrane</keyword>
<dbReference type="EMBL" id="JAAGKO020000016">
    <property type="protein sequence ID" value="MDI5963641.1"/>
    <property type="molecule type" value="Genomic_DNA"/>
</dbReference>
<feature type="transmembrane region" description="Helical" evidence="2">
    <location>
        <begin position="250"/>
        <end position="271"/>
    </location>
</feature>
<comment type="caution">
    <text evidence="3">The sequence shown here is derived from an EMBL/GenBank/DDBJ whole genome shotgun (WGS) entry which is preliminary data.</text>
</comment>
<reference evidence="3 4" key="1">
    <citation type="submission" date="2023-05" db="EMBL/GenBank/DDBJ databases">
        <title>Streptantibioticus silvisoli sp. nov., acidotolerant actinomycetes 1 from pine litter.</title>
        <authorList>
            <person name="Swiecimska M."/>
            <person name="Golinska P."/>
            <person name="Sangal V."/>
            <person name="Wachnowicz B."/>
            <person name="Goodfellow M."/>
        </authorList>
    </citation>
    <scope>NUCLEOTIDE SEQUENCE [LARGE SCALE GENOMIC DNA]</scope>
    <source>
        <strain evidence="3 4">SL54</strain>
    </source>
</reference>
<proteinExistence type="predicted"/>
<feature type="transmembrane region" description="Helical" evidence="2">
    <location>
        <begin position="300"/>
        <end position="319"/>
    </location>
</feature>
<gene>
    <name evidence="3" type="ORF">POF43_013095</name>
</gene>
<evidence type="ECO:0008006" key="5">
    <source>
        <dbReference type="Google" id="ProtNLM"/>
    </source>
</evidence>
<keyword evidence="4" id="KW-1185">Reference proteome</keyword>
<dbReference type="Proteomes" id="UP001156398">
    <property type="component" value="Unassembled WGS sequence"/>
</dbReference>
<feature type="region of interest" description="Disordered" evidence="1">
    <location>
        <begin position="1"/>
        <end position="138"/>
    </location>
</feature>
<feature type="transmembrane region" description="Helical" evidence="2">
    <location>
        <begin position="351"/>
        <end position="377"/>
    </location>
</feature>
<feature type="compositionally biased region" description="Low complexity" evidence="1">
    <location>
        <begin position="114"/>
        <end position="134"/>
    </location>
</feature>
<organism evidence="3 4">
    <name type="scientific">Streptantibioticus silvisoli</name>
    <dbReference type="NCBI Taxonomy" id="2705255"/>
    <lineage>
        <taxon>Bacteria</taxon>
        <taxon>Bacillati</taxon>
        <taxon>Actinomycetota</taxon>
        <taxon>Actinomycetes</taxon>
        <taxon>Kitasatosporales</taxon>
        <taxon>Streptomycetaceae</taxon>
        <taxon>Streptantibioticus</taxon>
    </lineage>
</organism>
<evidence type="ECO:0000256" key="2">
    <source>
        <dbReference type="SAM" id="Phobius"/>
    </source>
</evidence>
<evidence type="ECO:0000313" key="3">
    <source>
        <dbReference type="EMBL" id="MDI5963641.1"/>
    </source>
</evidence>
<accession>A0ABT6VYU9</accession>
<keyword evidence="2" id="KW-0812">Transmembrane</keyword>
<keyword evidence="2" id="KW-1133">Transmembrane helix</keyword>
<evidence type="ECO:0000313" key="4">
    <source>
        <dbReference type="Proteomes" id="UP001156398"/>
    </source>
</evidence>
<sequence>MTTPTPQQPYPGGRPHGTRPPEQPPQAPGAQPHTYDGQQQAYGAQQQAYEGQQSYGARPQAYGTQQTYEGRPQAQAYDGHPQGHGARPPAYDGRPPQAYGAQAYGQPLPPAGEQPVPSAGAPGPAGQGAAPVSAHRTGSPIIPPGLQPALLTVALSALTAGGALLGRPALAVAAVLLQAVTAAGWFRLNGMWPARQGIALAFLAGVVADVALLIAPADRGPGVIMGTLGVWIPLIVVQQMRHHGSPDERLSSLTATSASTLLAVLAAGLLAQGGHPVVVGAVAVAVATLVRSVRLPGPVSVVVSLLAAAAAGYGTVHLAGWPVSWTVVAAAAGLCALIGLRVASYDWPSRFVHFTAGVALPLAVAAPVVWTTAWLLAK</sequence>
<feature type="transmembrane region" description="Helical" evidence="2">
    <location>
        <begin position="277"/>
        <end position="293"/>
    </location>
</feature>
<dbReference type="RefSeq" id="WP_271322933.1">
    <property type="nucleotide sequence ID" value="NZ_JAAGKO020000016.1"/>
</dbReference>
<evidence type="ECO:0000256" key="1">
    <source>
        <dbReference type="SAM" id="MobiDB-lite"/>
    </source>
</evidence>
<name>A0ABT6VYU9_9ACTN</name>
<feature type="transmembrane region" description="Helical" evidence="2">
    <location>
        <begin position="198"/>
        <end position="215"/>
    </location>
</feature>
<feature type="compositionally biased region" description="Low complexity" evidence="1">
    <location>
        <begin position="28"/>
        <end position="57"/>
    </location>
</feature>
<protein>
    <recommendedName>
        <fullName evidence="5">Integral membrane protein</fullName>
    </recommendedName>
</protein>
<feature type="transmembrane region" description="Helical" evidence="2">
    <location>
        <begin position="221"/>
        <end position="238"/>
    </location>
</feature>
<feature type="transmembrane region" description="Helical" evidence="2">
    <location>
        <begin position="169"/>
        <end position="186"/>
    </location>
</feature>
<feature type="transmembrane region" description="Helical" evidence="2">
    <location>
        <begin position="325"/>
        <end position="344"/>
    </location>
</feature>